<reference evidence="2" key="2">
    <citation type="submission" date="2024-10" db="UniProtKB">
        <authorList>
            <consortium name="EnsemblProtists"/>
        </authorList>
    </citation>
    <scope>IDENTIFICATION</scope>
</reference>
<dbReference type="PaxDb" id="2903-EOD41495"/>
<dbReference type="Proteomes" id="UP000013827">
    <property type="component" value="Unassembled WGS sequence"/>
</dbReference>
<evidence type="ECO:0000313" key="2">
    <source>
        <dbReference type="EnsemblProtists" id="EOD41495"/>
    </source>
</evidence>
<keyword evidence="3" id="KW-1185">Reference proteome</keyword>
<sequence length="130" mass="14224">MKRGAASTDPIELADEDSDGDKRRSLSLSRRPAARNLIEKEFCVQKNPTKCLGWGLKGFVVQSPDDAQGALTVSLRPCATVLRRRAGEGQKAKYGNYHIIKLGPIVDGLYDYSVVSNASPASQLYILTRD</sequence>
<dbReference type="KEGG" id="ehx:EMIHUDRAFT_193801"/>
<accession>A0A0D3L0G0</accession>
<organism evidence="2 3">
    <name type="scientific">Emiliania huxleyi (strain CCMP1516)</name>
    <dbReference type="NCBI Taxonomy" id="280463"/>
    <lineage>
        <taxon>Eukaryota</taxon>
        <taxon>Haptista</taxon>
        <taxon>Haptophyta</taxon>
        <taxon>Prymnesiophyceae</taxon>
        <taxon>Isochrysidales</taxon>
        <taxon>Noelaerhabdaceae</taxon>
        <taxon>Emiliania</taxon>
    </lineage>
</organism>
<dbReference type="EnsemblProtists" id="EOD41495">
    <property type="protein sequence ID" value="EOD41495"/>
    <property type="gene ID" value="EMIHUDRAFT_193801"/>
</dbReference>
<proteinExistence type="predicted"/>
<name>A0A0D3L0G0_EMIH1</name>
<evidence type="ECO:0000313" key="3">
    <source>
        <dbReference type="Proteomes" id="UP000013827"/>
    </source>
</evidence>
<reference evidence="3" key="1">
    <citation type="journal article" date="2013" name="Nature">
        <title>Pan genome of the phytoplankton Emiliania underpins its global distribution.</title>
        <authorList>
            <person name="Read B.A."/>
            <person name="Kegel J."/>
            <person name="Klute M.J."/>
            <person name="Kuo A."/>
            <person name="Lefebvre S.C."/>
            <person name="Maumus F."/>
            <person name="Mayer C."/>
            <person name="Miller J."/>
            <person name="Monier A."/>
            <person name="Salamov A."/>
            <person name="Young J."/>
            <person name="Aguilar M."/>
            <person name="Claverie J.M."/>
            <person name="Frickenhaus S."/>
            <person name="Gonzalez K."/>
            <person name="Herman E.K."/>
            <person name="Lin Y.C."/>
            <person name="Napier J."/>
            <person name="Ogata H."/>
            <person name="Sarno A.F."/>
            <person name="Shmutz J."/>
            <person name="Schroeder D."/>
            <person name="de Vargas C."/>
            <person name="Verret F."/>
            <person name="von Dassow P."/>
            <person name="Valentin K."/>
            <person name="Van de Peer Y."/>
            <person name="Wheeler G."/>
            <person name="Dacks J.B."/>
            <person name="Delwiche C.F."/>
            <person name="Dyhrman S.T."/>
            <person name="Glockner G."/>
            <person name="John U."/>
            <person name="Richards T."/>
            <person name="Worden A.Z."/>
            <person name="Zhang X."/>
            <person name="Grigoriev I.V."/>
            <person name="Allen A.E."/>
            <person name="Bidle K."/>
            <person name="Borodovsky M."/>
            <person name="Bowler C."/>
            <person name="Brownlee C."/>
            <person name="Cock J.M."/>
            <person name="Elias M."/>
            <person name="Gladyshev V.N."/>
            <person name="Groth M."/>
            <person name="Guda C."/>
            <person name="Hadaegh A."/>
            <person name="Iglesias-Rodriguez M.D."/>
            <person name="Jenkins J."/>
            <person name="Jones B.M."/>
            <person name="Lawson T."/>
            <person name="Leese F."/>
            <person name="Lindquist E."/>
            <person name="Lobanov A."/>
            <person name="Lomsadze A."/>
            <person name="Malik S.B."/>
            <person name="Marsh M.E."/>
            <person name="Mackinder L."/>
            <person name="Mock T."/>
            <person name="Mueller-Roeber B."/>
            <person name="Pagarete A."/>
            <person name="Parker M."/>
            <person name="Probert I."/>
            <person name="Quesneville H."/>
            <person name="Raines C."/>
            <person name="Rensing S.A."/>
            <person name="Riano-Pachon D.M."/>
            <person name="Richier S."/>
            <person name="Rokitta S."/>
            <person name="Shiraiwa Y."/>
            <person name="Soanes D.M."/>
            <person name="van der Giezen M."/>
            <person name="Wahlund T.M."/>
            <person name="Williams B."/>
            <person name="Wilson W."/>
            <person name="Wolfe G."/>
            <person name="Wurch L.L."/>
        </authorList>
    </citation>
    <scope>NUCLEOTIDE SEQUENCE</scope>
</reference>
<dbReference type="RefSeq" id="XP_005793924.1">
    <property type="nucleotide sequence ID" value="XM_005793867.1"/>
</dbReference>
<evidence type="ECO:0000256" key="1">
    <source>
        <dbReference type="SAM" id="MobiDB-lite"/>
    </source>
</evidence>
<protein>
    <recommendedName>
        <fullName evidence="4">Tubby C-terminal domain-containing protein</fullName>
    </recommendedName>
</protein>
<feature type="region of interest" description="Disordered" evidence="1">
    <location>
        <begin position="1"/>
        <end position="28"/>
    </location>
</feature>
<dbReference type="GeneID" id="17286765"/>
<dbReference type="AlphaFoldDB" id="A0A0D3L0G0"/>
<evidence type="ECO:0008006" key="4">
    <source>
        <dbReference type="Google" id="ProtNLM"/>
    </source>
</evidence>
<dbReference type="HOGENOM" id="CLU_1942032_0_0_1"/>